<dbReference type="PANTHER" id="PTHR43639">
    <property type="entry name" value="OXIDOREDUCTASE, SHORT-CHAIN DEHYDROGENASE/REDUCTASE FAMILY (AFU_ORTHOLOGUE AFUA_5G02870)"/>
    <property type="match status" value="1"/>
</dbReference>
<sequence>MTRKKTAIVTGASQGIGAAVVQAFLDRDYDVIATSRAISKSGLPPSPRLALVDGDIGLPETAEKIARIAVDRFGTIDHLVNNAGVFASKPFTAYTAEDFRAFVSTNLEGFIYISQRAVAQMLKQGTGGSVTTITSSTADHPIAGARGSIPMITKGGLNSITLSLAAEYAIEKIRFNAVAPGIVDTPMHRGTPKDFLNSFSPMGAIAEPRDIADAVIYLSEASHVTGEVLYVDDGAHVGKW</sequence>
<name>A0A9J7BRJ5_9BACT</name>
<dbReference type="GO" id="GO:0016491">
    <property type="term" value="F:oxidoreductase activity"/>
    <property type="evidence" value="ECO:0007669"/>
    <property type="project" value="UniProtKB-KW"/>
</dbReference>
<dbReference type="Gene3D" id="3.40.50.720">
    <property type="entry name" value="NAD(P)-binding Rossmann-like Domain"/>
    <property type="match status" value="1"/>
</dbReference>
<evidence type="ECO:0000256" key="2">
    <source>
        <dbReference type="ARBA" id="ARBA00023002"/>
    </source>
</evidence>
<dbReference type="PRINTS" id="PR00080">
    <property type="entry name" value="SDRFAMILY"/>
</dbReference>
<dbReference type="SUPFAM" id="SSF51735">
    <property type="entry name" value="NAD(P)-binding Rossmann-fold domains"/>
    <property type="match status" value="1"/>
</dbReference>
<dbReference type="KEGG" id="orp:MOP44_00280"/>
<dbReference type="InterPro" id="IPR036291">
    <property type="entry name" value="NAD(P)-bd_dom_sf"/>
</dbReference>
<evidence type="ECO:0000313" key="4">
    <source>
        <dbReference type="Proteomes" id="UP001059380"/>
    </source>
</evidence>
<proteinExistence type="inferred from homology"/>
<evidence type="ECO:0000313" key="3">
    <source>
        <dbReference type="EMBL" id="UWZ84386.1"/>
    </source>
</evidence>
<dbReference type="RefSeq" id="WP_260793889.1">
    <property type="nucleotide sequence ID" value="NZ_CP093313.1"/>
</dbReference>
<protein>
    <submittedName>
        <fullName evidence="3">SDR family oxidoreductase</fullName>
    </submittedName>
</protein>
<reference evidence="3" key="1">
    <citation type="submission" date="2021-04" db="EMBL/GenBank/DDBJ databases">
        <title>Phylogenetic analysis of Acidobacteriaceae.</title>
        <authorList>
            <person name="Qiu L."/>
            <person name="Zhang Q."/>
        </authorList>
    </citation>
    <scope>NUCLEOTIDE SEQUENCE</scope>
    <source>
        <strain evidence="3">DSM 25168</strain>
    </source>
</reference>
<comment type="similarity">
    <text evidence="1">Belongs to the short-chain dehydrogenases/reductases (SDR) family.</text>
</comment>
<evidence type="ECO:0000256" key="1">
    <source>
        <dbReference type="ARBA" id="ARBA00006484"/>
    </source>
</evidence>
<dbReference type="AlphaFoldDB" id="A0A9J7BRJ5"/>
<dbReference type="EMBL" id="CP093313">
    <property type="protein sequence ID" value="UWZ84386.1"/>
    <property type="molecule type" value="Genomic_DNA"/>
</dbReference>
<keyword evidence="4" id="KW-1185">Reference proteome</keyword>
<dbReference type="InterPro" id="IPR002347">
    <property type="entry name" value="SDR_fam"/>
</dbReference>
<dbReference type="PRINTS" id="PR00081">
    <property type="entry name" value="GDHRDH"/>
</dbReference>
<dbReference type="PANTHER" id="PTHR43639:SF1">
    <property type="entry name" value="SHORT-CHAIN DEHYDROGENASE_REDUCTASE FAMILY PROTEIN"/>
    <property type="match status" value="1"/>
</dbReference>
<dbReference type="Pfam" id="PF13561">
    <property type="entry name" value="adh_short_C2"/>
    <property type="match status" value="1"/>
</dbReference>
<dbReference type="CDD" id="cd05233">
    <property type="entry name" value="SDR_c"/>
    <property type="match status" value="1"/>
</dbReference>
<keyword evidence="2" id="KW-0560">Oxidoreductase</keyword>
<accession>A0A9J7BRJ5</accession>
<gene>
    <name evidence="3" type="ORF">MOP44_00280</name>
</gene>
<organism evidence="3 4">
    <name type="scientific">Occallatibacter riparius</name>
    <dbReference type="NCBI Taxonomy" id="1002689"/>
    <lineage>
        <taxon>Bacteria</taxon>
        <taxon>Pseudomonadati</taxon>
        <taxon>Acidobacteriota</taxon>
        <taxon>Terriglobia</taxon>
        <taxon>Terriglobales</taxon>
        <taxon>Acidobacteriaceae</taxon>
        <taxon>Occallatibacter</taxon>
    </lineage>
</organism>
<dbReference type="Proteomes" id="UP001059380">
    <property type="component" value="Chromosome"/>
</dbReference>
<dbReference type="FunFam" id="3.40.50.720:FF:000084">
    <property type="entry name" value="Short-chain dehydrogenase reductase"/>
    <property type="match status" value="1"/>
</dbReference>